<dbReference type="CDD" id="cd22164">
    <property type="entry name" value="F-box_AtSKIP19-like"/>
    <property type="match status" value="1"/>
</dbReference>
<dbReference type="SUPFAM" id="SSF81383">
    <property type="entry name" value="F-box domain"/>
    <property type="match status" value="1"/>
</dbReference>
<dbReference type="InterPro" id="IPR006553">
    <property type="entry name" value="Leu-rich_rpt_Cys-con_subtyp"/>
</dbReference>
<dbReference type="Gene3D" id="3.80.10.10">
    <property type="entry name" value="Ribonuclease Inhibitor"/>
    <property type="match status" value="1"/>
</dbReference>
<dbReference type="Pfam" id="PF24758">
    <property type="entry name" value="LRR_At5g56370"/>
    <property type="match status" value="1"/>
</dbReference>
<evidence type="ECO:0000259" key="1">
    <source>
        <dbReference type="PROSITE" id="PS50181"/>
    </source>
</evidence>
<sequence>MASSSSMPLLVKNEEPRNWSELPPELTFSIMIRLDAVEILEDAQKVCRAWRRVSKNPSLWRKIDMRSLKTRKLDRHDLDKMCRNAVDRSEGGLVEISIGNFCTDSLLNYIADRSSNLRSLGLEMFYSMTSNGLVNAVAKLPLLEVLELYETWQNLDLKAIGHSCLKLKTLKLNCSGTKFDDDDALTIAKSMPELRHLQLIGNRLTDIGLNAILDNCPHLEHLDLRKCLNITLSGNLEKRCLEMVKGFRRPNDSTADYPYYAAFYESDEELDCLNSRDVDYYSGGDDYEWY</sequence>
<gene>
    <name evidence="2" type="ORF">ANE_LOCUS18314</name>
</gene>
<dbReference type="SUPFAM" id="SSF52047">
    <property type="entry name" value="RNI-like"/>
    <property type="match status" value="1"/>
</dbReference>
<dbReference type="InterPro" id="IPR036047">
    <property type="entry name" value="F-box-like_dom_sf"/>
</dbReference>
<dbReference type="InterPro" id="IPR001810">
    <property type="entry name" value="F-box_dom"/>
</dbReference>
<dbReference type="PANTHER" id="PTHR38926">
    <property type="entry name" value="F-BOX DOMAIN CONTAINING PROTEIN, EXPRESSED"/>
    <property type="match status" value="1"/>
</dbReference>
<dbReference type="AlphaFoldDB" id="A0A565C2K7"/>
<dbReference type="PANTHER" id="PTHR38926:SF2">
    <property type="entry name" value="F-BOX_LRR-REPEAT PROTEIN 21-RELATED"/>
    <property type="match status" value="1"/>
</dbReference>
<name>A0A565C2K7_9BRAS</name>
<keyword evidence="3" id="KW-1185">Reference proteome</keyword>
<feature type="domain" description="F-box" evidence="1">
    <location>
        <begin position="16"/>
        <end position="63"/>
    </location>
</feature>
<dbReference type="InterPro" id="IPR055411">
    <property type="entry name" value="LRR_FXL15/At3g58940/PEG3-like"/>
</dbReference>
<dbReference type="InterPro" id="IPR032675">
    <property type="entry name" value="LRR_dom_sf"/>
</dbReference>
<dbReference type="EMBL" id="CABITT030000006">
    <property type="protein sequence ID" value="VVB07870.1"/>
    <property type="molecule type" value="Genomic_DNA"/>
</dbReference>
<reference evidence="2" key="1">
    <citation type="submission" date="2019-07" db="EMBL/GenBank/DDBJ databases">
        <authorList>
            <person name="Dittberner H."/>
        </authorList>
    </citation>
    <scope>NUCLEOTIDE SEQUENCE [LARGE SCALE GENOMIC DNA]</scope>
</reference>
<proteinExistence type="predicted"/>
<dbReference type="SMART" id="SM00367">
    <property type="entry name" value="LRR_CC"/>
    <property type="match status" value="3"/>
</dbReference>
<dbReference type="PROSITE" id="PS50181">
    <property type="entry name" value="FBOX"/>
    <property type="match status" value="1"/>
</dbReference>
<accession>A0A565C2K7</accession>
<organism evidence="2 3">
    <name type="scientific">Arabis nemorensis</name>
    <dbReference type="NCBI Taxonomy" id="586526"/>
    <lineage>
        <taxon>Eukaryota</taxon>
        <taxon>Viridiplantae</taxon>
        <taxon>Streptophyta</taxon>
        <taxon>Embryophyta</taxon>
        <taxon>Tracheophyta</taxon>
        <taxon>Spermatophyta</taxon>
        <taxon>Magnoliopsida</taxon>
        <taxon>eudicotyledons</taxon>
        <taxon>Gunneridae</taxon>
        <taxon>Pentapetalae</taxon>
        <taxon>rosids</taxon>
        <taxon>malvids</taxon>
        <taxon>Brassicales</taxon>
        <taxon>Brassicaceae</taxon>
        <taxon>Arabideae</taxon>
        <taxon>Arabis</taxon>
    </lineage>
</organism>
<protein>
    <recommendedName>
        <fullName evidence="1">F-box domain-containing protein</fullName>
    </recommendedName>
</protein>
<dbReference type="Gene3D" id="1.20.1280.50">
    <property type="match status" value="1"/>
</dbReference>
<dbReference type="Proteomes" id="UP000489600">
    <property type="component" value="Unassembled WGS sequence"/>
</dbReference>
<evidence type="ECO:0000313" key="3">
    <source>
        <dbReference type="Proteomes" id="UP000489600"/>
    </source>
</evidence>
<comment type="caution">
    <text evidence="2">The sequence shown here is derived from an EMBL/GenBank/DDBJ whole genome shotgun (WGS) entry which is preliminary data.</text>
</comment>
<dbReference type="OrthoDB" id="2095648at2759"/>
<dbReference type="Pfam" id="PF12937">
    <property type="entry name" value="F-box-like"/>
    <property type="match status" value="1"/>
</dbReference>
<evidence type="ECO:0000313" key="2">
    <source>
        <dbReference type="EMBL" id="VVB07870.1"/>
    </source>
</evidence>